<dbReference type="EMBL" id="MW580849">
    <property type="protein sequence ID" value="QRM16343.1"/>
    <property type="molecule type" value="Genomic_DNA"/>
</dbReference>
<evidence type="ECO:0000313" key="7">
    <source>
        <dbReference type="EMBL" id="QRM16996.1"/>
    </source>
</evidence>
<dbReference type="GeneID" id="8683482"/>
<evidence type="ECO:0000256" key="1">
    <source>
        <dbReference type="SAM" id="Phobius"/>
    </source>
</evidence>
<organism evidence="8">
    <name type="scientific">Anguillid herpesvirus 1</name>
    <dbReference type="NCBI Taxonomy" id="150286"/>
    <lineage>
        <taxon>Viruses</taxon>
        <taxon>Duplodnaviria</taxon>
        <taxon>Heunggongvirae</taxon>
        <taxon>Peploviricota</taxon>
        <taxon>Herviviricetes</taxon>
        <taxon>Herpesvirales</taxon>
        <taxon>Alloherpesviridae</taxon>
        <taxon>Cyvirus</taxon>
        <taxon>Cyvirus anguillidallo1</taxon>
    </lineage>
</organism>
<feature type="transmembrane region" description="Helical" evidence="1">
    <location>
        <begin position="181"/>
        <end position="205"/>
    </location>
</feature>
<dbReference type="EMBL" id="MW580851">
    <property type="protein sequence ID" value="QRM16602.1"/>
    <property type="molecule type" value="Genomic_DNA"/>
</dbReference>
<evidence type="ECO:0000313" key="8">
    <source>
        <dbReference type="EMBL" id="QRM17127.1"/>
    </source>
</evidence>
<feature type="transmembrane region" description="Helical" evidence="1">
    <location>
        <begin position="147"/>
        <end position="169"/>
    </location>
</feature>
<dbReference type="EMBL" id="MW580855">
    <property type="protein sequence ID" value="QRM17127.1"/>
    <property type="molecule type" value="Genomic_DNA"/>
</dbReference>
<dbReference type="PROSITE" id="PS51257">
    <property type="entry name" value="PROKAR_LIPOPROTEIN"/>
    <property type="match status" value="1"/>
</dbReference>
<dbReference type="EMBL" id="MW580854">
    <property type="protein sequence ID" value="QRM16996.1"/>
    <property type="molecule type" value="Genomic_DNA"/>
</dbReference>
<evidence type="ECO:0000313" key="5">
    <source>
        <dbReference type="EMBL" id="QRM16602.1"/>
    </source>
</evidence>
<evidence type="ECO:0000313" key="6">
    <source>
        <dbReference type="EMBL" id="QRM16866.1"/>
    </source>
</evidence>
<sequence length="250" mass="28158">MTSTKLWKHVRNNPVKILGAAYDTAMAVGWLAYACILSSTSWSLESTLHHWLEPDNTTKSVGNGMLNDGVCFDGGLTMHRSKILTVAWLEAVSYIFKVIFYSQFVLHVASEYTANRRSDVVAILESDPTDDSVYNQIIESHLFTLTLLQLATLFSTVTEMWSSIVMAIVANHIKFYFRRPVCLIVFFYMLLHGASAIVIAARMFMATATCMAPTTHPAMKPKRYTDTTTRLLQVWGDYRTGQPLLEDDPL</sequence>
<evidence type="ECO:0000313" key="3">
    <source>
        <dbReference type="EMBL" id="QRM16343.1"/>
    </source>
</evidence>
<evidence type="ECO:0000313" key="4">
    <source>
        <dbReference type="EMBL" id="QRM16473.1"/>
    </source>
</evidence>
<accession>A0A1J0REE3</accession>
<dbReference type="EMBL" id="MW580850">
    <property type="protein sequence ID" value="QRM16473.1"/>
    <property type="molecule type" value="Genomic_DNA"/>
</dbReference>
<keyword evidence="1" id="KW-0472">Membrane</keyword>
<dbReference type="RefSeq" id="YP_003358189.2">
    <property type="nucleotide sequence ID" value="NC_013668.3"/>
</dbReference>
<evidence type="ECO:0000313" key="2">
    <source>
        <dbReference type="EMBL" id="ADA57813.2"/>
    </source>
</evidence>
<reference evidence="8" key="4">
    <citation type="submission" date="2021-02" db="EMBL/GenBank/DDBJ databases">
        <authorList>
            <person name="Vanderplasschen A.F.C."/>
            <person name="Davison A.J."/>
        </authorList>
    </citation>
    <scope>NUCLEOTIDE SEQUENCE</scope>
    <source>
        <strain evidence="3">500138</strain>
        <strain evidence="5">DK-200249</strain>
        <strain evidence="4">DK-2008-50-66-1</strain>
        <strain evidence="6">DK-206116-1</strain>
        <strain evidence="7">HVA 486123</strain>
        <strain evidence="8">UK N080</strain>
    </source>
</reference>
<protein>
    <submittedName>
        <fullName evidence="8">Membrane protein ORF50</fullName>
    </submittedName>
</protein>
<name>A0A1J0REE3_9VIRU</name>
<reference evidence="8" key="3">
    <citation type="journal article" date="2021" name="Microorganisms">
        <title>Genomes of Anguillid Herpesvirus 1 Strains Reveal Evolutionary Disparities and Low Genetic Diversity in the Genus Cyprinivirus.</title>
        <authorList>
            <person name="Donohoe O."/>
            <person name="Zhang H."/>
            <person name="Delrez N."/>
            <person name="Gao Y."/>
            <person name="Suarez N.M."/>
            <person name="Davison A.J."/>
            <person name="Vanderplasschen A."/>
        </authorList>
    </citation>
    <scope>NUCLEOTIDE SEQUENCE</scope>
    <source>
        <strain evidence="3">500138</strain>
        <strain evidence="5">DK-200249</strain>
        <strain evidence="4">DK-2008-50-66-1</strain>
        <strain evidence="6">DK-206116-1</strain>
        <strain evidence="7">HVA 486123</strain>
        <strain evidence="8">UK N080</strain>
    </source>
</reference>
<proteinExistence type="predicted"/>
<keyword evidence="1" id="KW-1133">Transmembrane helix</keyword>
<reference evidence="2 9" key="1">
    <citation type="journal article" date="2010" name="J. Gen. Virol.">
        <title>Complete genome sequence and taxonomic position of anguillid herpesvirus 1.</title>
        <authorList>
            <person name="van Beurden S.J."/>
            <person name="Bossers A."/>
            <person name="Voorbergen-Laarman M.H."/>
            <person name="Haenen O.L."/>
            <person name="Peters S."/>
            <person name="Abma-Henkens M.H."/>
            <person name="Peeters B.P."/>
            <person name="Rottier P.J."/>
            <person name="Engelsma M.Y."/>
        </authorList>
    </citation>
    <scope>NUCLEOTIDE SEQUENCE [LARGE SCALE GENOMIC DNA]</scope>
    <source>
        <strain evidence="2">500138</strain>
        <strain evidence="9">Isolate Anguilla anguilla/Netherlands/500138/1998</strain>
    </source>
</reference>
<dbReference type="Proteomes" id="UP000011239">
    <property type="component" value="Segment"/>
</dbReference>
<reference evidence="2" key="2">
    <citation type="submission" date="2012-05" db="EMBL/GenBank/DDBJ databases">
        <authorList>
            <person name="van Beurden S.J."/>
            <person name="Gatherer D."/>
            <person name="Tuzi K."/>
            <person name="Herzyk P."/>
            <person name="Galbraith J."/>
            <person name="Peeters B.P.H."/>
            <person name="Rottier P.J.M."/>
            <person name="Engelsma M.Y."/>
            <person name="Davison A.J."/>
        </authorList>
    </citation>
    <scope>NUCLEOTIDE SEQUENCE</scope>
    <source>
        <strain evidence="2">500138</strain>
    </source>
</reference>
<keyword evidence="1" id="KW-0812">Transmembrane</keyword>
<dbReference type="EMBL" id="MW580853">
    <property type="protein sequence ID" value="QRM16866.1"/>
    <property type="molecule type" value="Genomic_DNA"/>
</dbReference>
<accession>D2E8A1</accession>
<gene>
    <name evidence="8" type="primary">ORF50</name>
    <name evidence="2" type="ORF">AngHV1_ORF50</name>
</gene>
<keyword evidence="9" id="KW-1185">Reference proteome</keyword>
<dbReference type="EMBL" id="FJ940765">
    <property type="protein sequence ID" value="ADA57813.2"/>
    <property type="molecule type" value="Genomic_DNA"/>
</dbReference>
<dbReference type="KEGG" id="vg:8683482"/>
<evidence type="ECO:0000313" key="9">
    <source>
        <dbReference type="Proteomes" id="UP000011239"/>
    </source>
</evidence>